<evidence type="ECO:0000256" key="5">
    <source>
        <dbReference type="ARBA" id="ARBA00023136"/>
    </source>
</evidence>
<dbReference type="InterPro" id="IPR018076">
    <property type="entry name" value="T2SS_GspF_dom"/>
</dbReference>
<keyword evidence="5 6" id="KW-0472">Membrane</keyword>
<reference evidence="8 11" key="1">
    <citation type="submission" date="2015-02" db="EMBL/GenBank/DDBJ databases">
        <title>Physiological reanalysis, assessment of diazotrophy, and genome sequences of multiple isolates of Streptomyces thermoautotrophicus.</title>
        <authorList>
            <person name="MacKellar D.C."/>
            <person name="Lieber L."/>
            <person name="Norman J."/>
            <person name="Bolger A."/>
            <person name="Tobin C."/>
            <person name="Murray J.W."/>
            <person name="Prell J."/>
        </authorList>
    </citation>
    <scope>NUCLEOTIDE SEQUENCE [LARGE SCALE GENOMIC DNA]</scope>
    <source>
        <strain evidence="8 11">UBT1</strain>
    </source>
</reference>
<evidence type="ECO:0000256" key="4">
    <source>
        <dbReference type="ARBA" id="ARBA00022989"/>
    </source>
</evidence>
<comment type="caution">
    <text evidence="8">The sequence shown here is derived from an EMBL/GenBank/DDBJ whole genome shotgun (WGS) entry which is preliminary data.</text>
</comment>
<name>A0A132MI47_9ACTN</name>
<dbReference type="Proteomes" id="UP000070659">
    <property type="component" value="Unassembled WGS sequence"/>
</dbReference>
<keyword evidence="10" id="KW-1185">Reference proteome</keyword>
<feature type="transmembrane region" description="Helical" evidence="6">
    <location>
        <begin position="53"/>
        <end position="86"/>
    </location>
</feature>
<dbReference type="Pfam" id="PF00482">
    <property type="entry name" value="T2SSF"/>
    <property type="match status" value="1"/>
</dbReference>
<evidence type="ECO:0000313" key="10">
    <source>
        <dbReference type="Proteomes" id="UP000070188"/>
    </source>
</evidence>
<proteinExistence type="predicted"/>
<dbReference type="RefSeq" id="WP_079101979.1">
    <property type="nucleotide sequence ID" value="NZ_JYIJ01000019.1"/>
</dbReference>
<dbReference type="Proteomes" id="UP000070188">
    <property type="component" value="Unassembled WGS sequence"/>
</dbReference>
<keyword evidence="2" id="KW-1003">Cell membrane</keyword>
<evidence type="ECO:0000256" key="1">
    <source>
        <dbReference type="ARBA" id="ARBA00004651"/>
    </source>
</evidence>
<keyword evidence="4 6" id="KW-1133">Transmembrane helix</keyword>
<accession>A0A132MI47</accession>
<gene>
    <name evidence="9" type="ORF">LI90_441</name>
    <name evidence="8" type="ORF">TH66_17975</name>
</gene>
<dbReference type="InterPro" id="IPR042094">
    <property type="entry name" value="T2SS_GspF_sf"/>
</dbReference>
<dbReference type="EMBL" id="LAXD01000001">
    <property type="protein sequence ID" value="KWW98812.1"/>
    <property type="molecule type" value="Genomic_DNA"/>
</dbReference>
<organism evidence="8 11">
    <name type="scientific">Carbonactinospora thermoautotrophica</name>
    <dbReference type="NCBI Taxonomy" id="1469144"/>
    <lineage>
        <taxon>Bacteria</taxon>
        <taxon>Bacillati</taxon>
        <taxon>Actinomycetota</taxon>
        <taxon>Actinomycetes</taxon>
        <taxon>Kitasatosporales</taxon>
        <taxon>Carbonactinosporaceae</taxon>
        <taxon>Carbonactinospora</taxon>
    </lineage>
</organism>
<dbReference type="Gene3D" id="1.20.81.30">
    <property type="entry name" value="Type II secretion system (T2SS), domain F"/>
    <property type="match status" value="1"/>
</dbReference>
<dbReference type="OrthoDB" id="3267562at2"/>
<evidence type="ECO:0000256" key="6">
    <source>
        <dbReference type="SAM" id="Phobius"/>
    </source>
</evidence>
<evidence type="ECO:0000256" key="3">
    <source>
        <dbReference type="ARBA" id="ARBA00022692"/>
    </source>
</evidence>
<evidence type="ECO:0000313" key="9">
    <source>
        <dbReference type="EMBL" id="KWW98812.1"/>
    </source>
</evidence>
<evidence type="ECO:0000256" key="2">
    <source>
        <dbReference type="ARBA" id="ARBA00022475"/>
    </source>
</evidence>
<dbReference type="GO" id="GO:0005886">
    <property type="term" value="C:plasma membrane"/>
    <property type="evidence" value="ECO:0007669"/>
    <property type="project" value="UniProtKB-SubCell"/>
</dbReference>
<feature type="transmembrane region" description="Helical" evidence="6">
    <location>
        <begin position="216"/>
        <end position="241"/>
    </location>
</feature>
<protein>
    <recommendedName>
        <fullName evidence="7">Type II secretion system protein GspF domain-containing protein</fullName>
    </recommendedName>
</protein>
<evidence type="ECO:0000313" key="11">
    <source>
        <dbReference type="Proteomes" id="UP000070659"/>
    </source>
</evidence>
<evidence type="ECO:0000313" key="8">
    <source>
        <dbReference type="EMBL" id="KWW97508.1"/>
    </source>
</evidence>
<keyword evidence="3 6" id="KW-0812">Transmembrane</keyword>
<sequence>MSSVLAAALAACAVLALPGNGRARAHSRVIRLRGAAPSRATDRAWYGPAGRRLAAGVLGLGLFAVVGGSVGALAGVVAAVACARVIQRLEPPAERRRRERLRADLPVAADLLAACLLAGSPLPDAARAVADAVDGPLGERLRHLTATLRLGADPADAWRRLAEEEPMLAPLARTVARTVDSGAPLADAMARLAERLRLERRWAAEARARRVGVQAAAPLGLCFLPAFVLIGVVPVVIGLAMRFVA</sequence>
<comment type="subcellular location">
    <subcellularLocation>
        <location evidence="1">Cell membrane</location>
        <topology evidence="1">Multi-pass membrane protein</topology>
    </subcellularLocation>
</comment>
<dbReference type="PANTHER" id="PTHR35007:SF3">
    <property type="entry name" value="POSSIBLE CONSERVED ALANINE RICH MEMBRANE PROTEIN"/>
    <property type="match status" value="1"/>
</dbReference>
<evidence type="ECO:0000259" key="7">
    <source>
        <dbReference type="Pfam" id="PF00482"/>
    </source>
</evidence>
<dbReference type="STRING" id="1469144.LI90_441"/>
<dbReference type="PATRIC" id="fig|1469144.10.peg.535"/>
<feature type="domain" description="Type II secretion system protein GspF" evidence="7">
    <location>
        <begin position="109"/>
        <end position="232"/>
    </location>
</feature>
<reference evidence="9" key="3">
    <citation type="submission" date="2015-04" db="EMBL/GenBank/DDBJ databases">
        <title>Physiological reanalysis, assessment of diazotrophy, and genome sequences of multiple isolates of Streptomyces thermoautotrophicus.</title>
        <authorList>
            <person name="MacKellar D.C."/>
            <person name="Lieber L."/>
            <person name="Norman J."/>
            <person name="Bolger A."/>
            <person name="Tobin C."/>
            <person name="Murray J.W."/>
            <person name="Woodward J."/>
            <person name="Friesen M."/>
            <person name="Prell J."/>
        </authorList>
    </citation>
    <scope>NUCLEOTIDE SEQUENCE [LARGE SCALE GENOMIC DNA]</scope>
    <source>
        <strain evidence="9">H1</strain>
    </source>
</reference>
<dbReference type="PANTHER" id="PTHR35007">
    <property type="entry name" value="INTEGRAL MEMBRANE PROTEIN-RELATED"/>
    <property type="match status" value="1"/>
</dbReference>
<dbReference type="AlphaFoldDB" id="A0A132MI47"/>
<dbReference type="EMBL" id="JYIJ01000019">
    <property type="protein sequence ID" value="KWW97508.1"/>
    <property type="molecule type" value="Genomic_DNA"/>
</dbReference>
<reference evidence="10" key="2">
    <citation type="submission" date="2015-04" db="EMBL/GenBank/DDBJ databases">
        <title>Physiological reanalysis, assessment of diazotrophy, and genome sequences of multiple isolates of Streptomyces thermoautotrophicus.</title>
        <authorList>
            <person name="MacKellar D.C."/>
            <person name="Lieber L."/>
            <person name="Norman J."/>
            <person name="Bolger A."/>
            <person name="Tobin C."/>
            <person name="Murray J.W."/>
            <person name="Chang R."/>
            <person name="Ford T."/>
            <person name="Nguyen P.Q."/>
            <person name="Woodward J."/>
            <person name="Permingeat H."/>
            <person name="Joshi N.S."/>
            <person name="Silver P.A."/>
            <person name="Usadel B."/>
            <person name="Rutherford A.W."/>
            <person name="Friesen M."/>
            <person name="Prell J."/>
        </authorList>
    </citation>
    <scope>NUCLEOTIDE SEQUENCE [LARGE SCALE GENOMIC DNA]</scope>
    <source>
        <strain evidence="10">H1</strain>
    </source>
</reference>